<reference evidence="7" key="2">
    <citation type="submission" date="2025-09" db="UniProtKB">
        <authorList>
            <consortium name="Ensembl"/>
        </authorList>
    </citation>
    <scope>IDENTIFICATION</scope>
</reference>
<keyword evidence="1" id="KW-0723">Serine/threonine-protein kinase</keyword>
<keyword evidence="5" id="KW-0067">ATP-binding</keyword>
<keyword evidence="2" id="KW-0808">Transferase</keyword>
<evidence type="ECO:0000256" key="5">
    <source>
        <dbReference type="ARBA" id="ARBA00022840"/>
    </source>
</evidence>
<accession>A0A8C5M0S5</accession>
<sequence>MSCGWDALSSMESCRLQEPIPIAARRTTSFIGLSCSSLKSQTIKKHLSRNSSSKTENVRKICQRSFSYLPHQFYHWLRNRAHCISYQLSVISDHAVDIRLTILTYEQQIFQTVSSARHPFLVNLFASFHDNHYIYFVMEYAAGGDLLSNMDMIGVWGIEHKAIHSHSLHCDSLTDPFIFKSLYLMSILGIGFGDRTETRLGTIVYMAPEMATGQAYTRDVDWWSLGVLIYCMLHLEVRIHWTSVTFAISLSLPCFSAIPTRRTLSELLIKDPTQRLGSSEEGAKDVMAHPFFKVNWSKLLQKELRPPFLPPLSGPEDVTFVPLSLTYIALLSSPWLTVDPCLHTTHGAQSITLHCSYYDPCRVVTRVCLPVQPLPPAVSVPPQSIQGDLNQLYQVPLLDAIL</sequence>
<reference evidence="7" key="1">
    <citation type="submission" date="2025-08" db="UniProtKB">
        <authorList>
            <consortium name="Ensembl"/>
        </authorList>
    </citation>
    <scope>IDENTIFICATION</scope>
</reference>
<dbReference type="PROSITE" id="PS50011">
    <property type="entry name" value="PROTEIN_KINASE_DOM"/>
    <property type="match status" value="1"/>
</dbReference>
<keyword evidence="3" id="KW-0547">Nucleotide-binding</keyword>
<feature type="domain" description="Protein kinase" evidence="6">
    <location>
        <begin position="25"/>
        <end position="292"/>
    </location>
</feature>
<organism evidence="7 8">
    <name type="scientific">Leptobrachium leishanense</name>
    <name type="common">Leishan spiny toad</name>
    <dbReference type="NCBI Taxonomy" id="445787"/>
    <lineage>
        <taxon>Eukaryota</taxon>
        <taxon>Metazoa</taxon>
        <taxon>Chordata</taxon>
        <taxon>Craniata</taxon>
        <taxon>Vertebrata</taxon>
        <taxon>Euteleostomi</taxon>
        <taxon>Amphibia</taxon>
        <taxon>Batrachia</taxon>
        <taxon>Anura</taxon>
        <taxon>Pelobatoidea</taxon>
        <taxon>Megophryidae</taxon>
        <taxon>Leptobrachium</taxon>
    </lineage>
</organism>
<evidence type="ECO:0000256" key="1">
    <source>
        <dbReference type="ARBA" id="ARBA00022527"/>
    </source>
</evidence>
<dbReference type="AlphaFoldDB" id="A0A8C5M0S5"/>
<dbReference type="Ensembl" id="ENSLLET00000008156.1">
    <property type="protein sequence ID" value="ENSLLEP00000007840.1"/>
    <property type="gene ID" value="ENSLLEG00000004961.1"/>
</dbReference>
<dbReference type="Proteomes" id="UP000694569">
    <property type="component" value="Unplaced"/>
</dbReference>
<name>A0A8C5M0S5_9ANUR</name>
<dbReference type="InterPro" id="IPR011009">
    <property type="entry name" value="Kinase-like_dom_sf"/>
</dbReference>
<evidence type="ECO:0000256" key="3">
    <source>
        <dbReference type="ARBA" id="ARBA00022741"/>
    </source>
</evidence>
<keyword evidence="4" id="KW-0418">Kinase</keyword>
<evidence type="ECO:0000313" key="8">
    <source>
        <dbReference type="Proteomes" id="UP000694569"/>
    </source>
</evidence>
<evidence type="ECO:0000259" key="6">
    <source>
        <dbReference type="PROSITE" id="PS50011"/>
    </source>
</evidence>
<dbReference type="SUPFAM" id="SSF56112">
    <property type="entry name" value="Protein kinase-like (PK-like)"/>
    <property type="match status" value="1"/>
</dbReference>
<evidence type="ECO:0000256" key="4">
    <source>
        <dbReference type="ARBA" id="ARBA00022777"/>
    </source>
</evidence>
<dbReference type="PANTHER" id="PTHR24351">
    <property type="entry name" value="RIBOSOMAL PROTEIN S6 KINASE"/>
    <property type="match status" value="1"/>
</dbReference>
<dbReference type="GO" id="GO:0005524">
    <property type="term" value="F:ATP binding"/>
    <property type="evidence" value="ECO:0007669"/>
    <property type="project" value="UniProtKB-KW"/>
</dbReference>
<proteinExistence type="predicted"/>
<keyword evidence="8" id="KW-1185">Reference proteome</keyword>
<dbReference type="Gene3D" id="1.10.510.10">
    <property type="entry name" value="Transferase(Phosphotransferase) domain 1"/>
    <property type="match status" value="1"/>
</dbReference>
<dbReference type="InterPro" id="IPR000719">
    <property type="entry name" value="Prot_kinase_dom"/>
</dbReference>
<protein>
    <recommendedName>
        <fullName evidence="6">Protein kinase domain-containing protein</fullName>
    </recommendedName>
</protein>
<dbReference type="SMART" id="SM00220">
    <property type="entry name" value="S_TKc"/>
    <property type="match status" value="1"/>
</dbReference>
<dbReference type="GO" id="GO:0004674">
    <property type="term" value="F:protein serine/threonine kinase activity"/>
    <property type="evidence" value="ECO:0007669"/>
    <property type="project" value="UniProtKB-KW"/>
</dbReference>
<dbReference type="Pfam" id="PF00069">
    <property type="entry name" value="Pkinase"/>
    <property type="match status" value="1"/>
</dbReference>
<dbReference type="GeneTree" id="ENSGT00940000154339"/>
<evidence type="ECO:0000256" key="2">
    <source>
        <dbReference type="ARBA" id="ARBA00022679"/>
    </source>
</evidence>
<evidence type="ECO:0000313" key="7">
    <source>
        <dbReference type="Ensembl" id="ENSLLEP00000007840.1"/>
    </source>
</evidence>
<dbReference type="Gene3D" id="3.30.200.20">
    <property type="entry name" value="Phosphorylase Kinase, domain 1"/>
    <property type="match status" value="1"/>
</dbReference>